<reference evidence="1" key="1">
    <citation type="journal article" date="2020" name="Stud. Mycol.">
        <title>101 Dothideomycetes genomes: a test case for predicting lifestyles and emergence of pathogens.</title>
        <authorList>
            <person name="Haridas S."/>
            <person name="Albert R."/>
            <person name="Binder M."/>
            <person name="Bloem J."/>
            <person name="Labutti K."/>
            <person name="Salamov A."/>
            <person name="Andreopoulos B."/>
            <person name="Baker S."/>
            <person name="Barry K."/>
            <person name="Bills G."/>
            <person name="Bluhm B."/>
            <person name="Cannon C."/>
            <person name="Castanera R."/>
            <person name="Culley D."/>
            <person name="Daum C."/>
            <person name="Ezra D."/>
            <person name="Gonzalez J."/>
            <person name="Henrissat B."/>
            <person name="Kuo A."/>
            <person name="Liang C."/>
            <person name="Lipzen A."/>
            <person name="Lutzoni F."/>
            <person name="Magnuson J."/>
            <person name="Mondo S."/>
            <person name="Nolan M."/>
            <person name="Ohm R."/>
            <person name="Pangilinan J."/>
            <person name="Park H.-J."/>
            <person name="Ramirez L."/>
            <person name="Alfaro M."/>
            <person name="Sun H."/>
            <person name="Tritt A."/>
            <person name="Yoshinaga Y."/>
            <person name="Zwiers L.-H."/>
            <person name="Turgeon B."/>
            <person name="Goodwin S."/>
            <person name="Spatafora J."/>
            <person name="Crous P."/>
            <person name="Grigoriev I."/>
        </authorList>
    </citation>
    <scope>NUCLEOTIDE SEQUENCE</scope>
    <source>
        <strain evidence="1">ATCC 74209</strain>
    </source>
</reference>
<gene>
    <name evidence="1" type="ORF">GQ43DRAFT_103716</name>
</gene>
<name>A0A9P4JIJ6_9PLEO</name>
<keyword evidence="2" id="KW-1185">Reference proteome</keyword>
<dbReference type="AlphaFoldDB" id="A0A9P4JIJ6"/>
<comment type="caution">
    <text evidence="1">The sequence shown here is derived from an EMBL/GenBank/DDBJ whole genome shotgun (WGS) entry which is preliminary data.</text>
</comment>
<evidence type="ECO:0000313" key="2">
    <source>
        <dbReference type="Proteomes" id="UP000799536"/>
    </source>
</evidence>
<accession>A0A9P4JIJ6</accession>
<dbReference type="EMBL" id="ML994056">
    <property type="protein sequence ID" value="KAF2199770.1"/>
    <property type="molecule type" value="Genomic_DNA"/>
</dbReference>
<protein>
    <submittedName>
        <fullName evidence="1">Uncharacterized protein</fullName>
    </submittedName>
</protein>
<sequence>MNTVARLYRSTYFIPGFLSSQCSLSTIQHLSIPVQRHCPDFVPFFGTDVYGILFGHQVVNDVMLPWDENRPYEWERRVIYVSSYRAEVCSGHVYMSGMSNRHVSFWITLSNALSLIYIDRRLVNPILHASVYCEDNSRQVRTIIFLDSSHSWPCLLLLCVKPRPHMVGAS</sequence>
<evidence type="ECO:0000313" key="1">
    <source>
        <dbReference type="EMBL" id="KAF2199770.1"/>
    </source>
</evidence>
<proteinExistence type="predicted"/>
<dbReference type="Proteomes" id="UP000799536">
    <property type="component" value="Unassembled WGS sequence"/>
</dbReference>
<organism evidence="1 2">
    <name type="scientific">Delitschia confertaspora ATCC 74209</name>
    <dbReference type="NCBI Taxonomy" id="1513339"/>
    <lineage>
        <taxon>Eukaryota</taxon>
        <taxon>Fungi</taxon>
        <taxon>Dikarya</taxon>
        <taxon>Ascomycota</taxon>
        <taxon>Pezizomycotina</taxon>
        <taxon>Dothideomycetes</taxon>
        <taxon>Pleosporomycetidae</taxon>
        <taxon>Pleosporales</taxon>
        <taxon>Delitschiaceae</taxon>
        <taxon>Delitschia</taxon>
    </lineage>
</organism>